<accession>H2XLI3</accession>
<proteinExistence type="predicted"/>
<dbReference type="KEGG" id="cin:100186675"/>
<sequence length="287" mass="32976">MNQCLGCLGMLFGSRQRKRRLKYLVKYKDDESRHLGVEFENLVFDDDERPNYGTDSPSITREEREMLVKRQYDKILEEQRKIDEQIDKKMFEEEDLIRVEEEAYHEAQKEAARAASITLSLREQSADLASTVGQSSNRRSLTLDEVEDDFEDFLKEVQSRSNAFRHQYANNNLDKQLDVKPDADHLSSIDRGGDGMSSEEDFLAHEISTSNKEDLEWDKYTTGLDGDAHVEDIPGKRLEPVGNANTSINKPNLSATISRSPDRSMEAERMFSITDDEEDMMGEFVQG</sequence>
<dbReference type="OrthoDB" id="10069720at2759"/>
<dbReference type="EMBL" id="EAAA01002586">
    <property type="status" value="NOT_ANNOTATED_CDS"/>
    <property type="molecule type" value="Genomic_DNA"/>
</dbReference>
<keyword evidence="3" id="KW-1185">Reference proteome</keyword>
<gene>
    <name evidence="2" type="primary">LOC100186675</name>
</gene>
<dbReference type="PANTHER" id="PTHR34529:SF1">
    <property type="entry name" value="AP-1 COMPLEX-ASSOCIATED REGULATORY PROTEIN"/>
    <property type="match status" value="1"/>
</dbReference>
<protein>
    <submittedName>
        <fullName evidence="2">AP-1 complex-associated regulatory protein</fullName>
    </submittedName>
</protein>
<dbReference type="GO" id="GO:0048203">
    <property type="term" value="P:vesicle targeting, trans-Golgi to endosome"/>
    <property type="evidence" value="ECO:0007669"/>
    <property type="project" value="InterPro"/>
</dbReference>
<dbReference type="RefSeq" id="XP_002126135.1">
    <property type="nucleotide sequence ID" value="XM_002126099.4"/>
</dbReference>
<dbReference type="GO" id="GO:2000146">
    <property type="term" value="P:negative regulation of cell motility"/>
    <property type="evidence" value="ECO:0007669"/>
    <property type="project" value="InterPro"/>
</dbReference>
<organism evidence="2 3">
    <name type="scientific">Ciona intestinalis</name>
    <name type="common">Transparent sea squirt</name>
    <name type="synonym">Ascidia intestinalis</name>
    <dbReference type="NCBI Taxonomy" id="7719"/>
    <lineage>
        <taxon>Eukaryota</taxon>
        <taxon>Metazoa</taxon>
        <taxon>Chordata</taxon>
        <taxon>Tunicata</taxon>
        <taxon>Ascidiacea</taxon>
        <taxon>Phlebobranchia</taxon>
        <taxon>Cionidae</taxon>
        <taxon>Ciona</taxon>
    </lineage>
</organism>
<dbReference type="Pfam" id="PF15745">
    <property type="entry name" value="AP1AR"/>
    <property type="match status" value="1"/>
</dbReference>
<dbReference type="Proteomes" id="UP000008144">
    <property type="component" value="Chromosome 8"/>
</dbReference>
<dbReference type="InParanoid" id="H2XLI3"/>
<dbReference type="GO" id="GO:0034315">
    <property type="term" value="P:regulation of Arp2/3 complex-mediated actin nucleation"/>
    <property type="evidence" value="ECO:0007669"/>
    <property type="project" value="InterPro"/>
</dbReference>
<dbReference type="GO" id="GO:0005829">
    <property type="term" value="C:cytosol"/>
    <property type="evidence" value="ECO:0007669"/>
    <property type="project" value="GOC"/>
</dbReference>
<dbReference type="GeneTree" id="ENSGT00910000146441"/>
<dbReference type="GO" id="GO:1900025">
    <property type="term" value="P:negative regulation of substrate adhesion-dependent cell spreading"/>
    <property type="evidence" value="ECO:0007669"/>
    <property type="project" value="InterPro"/>
</dbReference>
<dbReference type="AlphaFoldDB" id="H2XLI3"/>
<dbReference type="GO" id="GO:0035650">
    <property type="term" value="F:AP-1 adaptor complex binding"/>
    <property type="evidence" value="ECO:0007669"/>
    <property type="project" value="InterPro"/>
</dbReference>
<evidence type="ECO:0000313" key="3">
    <source>
        <dbReference type="Proteomes" id="UP000008144"/>
    </source>
</evidence>
<feature type="region of interest" description="Disordered" evidence="1">
    <location>
        <begin position="231"/>
        <end position="265"/>
    </location>
</feature>
<dbReference type="Ensembl" id="ENSCINT00000031263.1">
    <property type="protein sequence ID" value="ENSCINP00000030515.1"/>
    <property type="gene ID" value="ENSCING00000018516.1"/>
</dbReference>
<accession>A0A1W2W798</accession>
<evidence type="ECO:0000313" key="2">
    <source>
        <dbReference type="Ensembl" id="ENSCINP00000030515.1"/>
    </source>
</evidence>
<dbReference type="STRING" id="7719.ENSCINP00000030515"/>
<reference evidence="2" key="2">
    <citation type="journal article" date="2008" name="Genome Biol.">
        <title>Improved genome assembly and evidence-based global gene model set for the chordate Ciona intestinalis: new insight into intron and operon populations.</title>
        <authorList>
            <person name="Satou Y."/>
            <person name="Mineta K."/>
            <person name="Ogasawara M."/>
            <person name="Sasakura Y."/>
            <person name="Shoguchi E."/>
            <person name="Ueno K."/>
            <person name="Yamada L."/>
            <person name="Matsumoto J."/>
            <person name="Wasserscheid J."/>
            <person name="Dewar K."/>
            <person name="Wiley G.B."/>
            <person name="Macmil S.L."/>
            <person name="Roe B.A."/>
            <person name="Zeller R.W."/>
            <person name="Hastings K.E."/>
            <person name="Lemaire P."/>
            <person name="Lindquist E."/>
            <person name="Endo T."/>
            <person name="Hotta K."/>
            <person name="Inaba K."/>
        </authorList>
    </citation>
    <scope>NUCLEOTIDE SEQUENCE [LARGE SCALE GENOMIC DNA]</scope>
    <source>
        <strain evidence="2">wild type</strain>
    </source>
</reference>
<dbReference type="GeneID" id="100186675"/>
<dbReference type="FunCoup" id="H2XLI3">
    <property type="interactions" value="10"/>
</dbReference>
<dbReference type="InterPro" id="IPR031483">
    <property type="entry name" value="AP1AR"/>
</dbReference>
<dbReference type="PANTHER" id="PTHR34529">
    <property type="entry name" value="AP-1 COMPLEX-ASSOCIATED REGULATORY PROTEIN"/>
    <property type="match status" value="1"/>
</dbReference>
<dbReference type="HOGENOM" id="CLU_969610_0_0_1"/>
<reference evidence="2" key="4">
    <citation type="submission" date="2025-09" db="UniProtKB">
        <authorList>
            <consortium name="Ensembl"/>
        </authorList>
    </citation>
    <scope>IDENTIFICATION</scope>
</reference>
<reference evidence="3" key="1">
    <citation type="journal article" date="2002" name="Science">
        <title>The draft genome of Ciona intestinalis: insights into chordate and vertebrate origins.</title>
        <authorList>
            <person name="Dehal P."/>
            <person name="Satou Y."/>
            <person name="Campbell R.K."/>
            <person name="Chapman J."/>
            <person name="Degnan B."/>
            <person name="De Tomaso A."/>
            <person name="Davidson B."/>
            <person name="Di Gregorio A."/>
            <person name="Gelpke M."/>
            <person name="Goodstein D.M."/>
            <person name="Harafuji N."/>
            <person name="Hastings K.E."/>
            <person name="Ho I."/>
            <person name="Hotta K."/>
            <person name="Huang W."/>
            <person name="Kawashima T."/>
            <person name="Lemaire P."/>
            <person name="Martinez D."/>
            <person name="Meinertzhagen I.A."/>
            <person name="Necula S."/>
            <person name="Nonaka M."/>
            <person name="Putnam N."/>
            <person name="Rash S."/>
            <person name="Saiga H."/>
            <person name="Satake M."/>
            <person name="Terry A."/>
            <person name="Yamada L."/>
            <person name="Wang H.G."/>
            <person name="Awazu S."/>
            <person name="Azumi K."/>
            <person name="Boore J."/>
            <person name="Branno M."/>
            <person name="Chin-Bow S."/>
            <person name="DeSantis R."/>
            <person name="Doyle S."/>
            <person name="Francino P."/>
            <person name="Keys D.N."/>
            <person name="Haga S."/>
            <person name="Hayashi H."/>
            <person name="Hino K."/>
            <person name="Imai K.S."/>
            <person name="Inaba K."/>
            <person name="Kano S."/>
            <person name="Kobayashi K."/>
            <person name="Kobayashi M."/>
            <person name="Lee B.I."/>
            <person name="Makabe K.W."/>
            <person name="Manohar C."/>
            <person name="Matassi G."/>
            <person name="Medina M."/>
            <person name="Mochizuki Y."/>
            <person name="Mount S."/>
            <person name="Morishita T."/>
            <person name="Miura S."/>
            <person name="Nakayama A."/>
            <person name="Nishizaka S."/>
            <person name="Nomoto H."/>
            <person name="Ohta F."/>
            <person name="Oishi K."/>
            <person name="Rigoutsos I."/>
            <person name="Sano M."/>
            <person name="Sasaki A."/>
            <person name="Sasakura Y."/>
            <person name="Shoguchi E."/>
            <person name="Shin-i T."/>
            <person name="Spagnuolo A."/>
            <person name="Stainier D."/>
            <person name="Suzuki M.M."/>
            <person name="Tassy O."/>
            <person name="Takatori N."/>
            <person name="Tokuoka M."/>
            <person name="Yagi K."/>
            <person name="Yoshizaki F."/>
            <person name="Wada S."/>
            <person name="Zhang C."/>
            <person name="Hyatt P.D."/>
            <person name="Larimer F."/>
            <person name="Detter C."/>
            <person name="Doggett N."/>
            <person name="Glavina T."/>
            <person name="Hawkins T."/>
            <person name="Richardson P."/>
            <person name="Lucas S."/>
            <person name="Kohara Y."/>
            <person name="Levine M."/>
            <person name="Satoh N."/>
            <person name="Rokhsar D.S."/>
        </authorList>
    </citation>
    <scope>NUCLEOTIDE SEQUENCE [LARGE SCALE GENOMIC DNA]</scope>
</reference>
<reference evidence="2" key="3">
    <citation type="submission" date="2025-08" db="UniProtKB">
        <authorList>
            <consortium name="Ensembl"/>
        </authorList>
    </citation>
    <scope>IDENTIFICATION</scope>
</reference>
<feature type="compositionally biased region" description="Polar residues" evidence="1">
    <location>
        <begin position="243"/>
        <end position="259"/>
    </location>
</feature>
<evidence type="ECO:0000256" key="1">
    <source>
        <dbReference type="SAM" id="MobiDB-lite"/>
    </source>
</evidence>
<name>H2XLI3_CIOIN</name>